<evidence type="ECO:0000313" key="2">
    <source>
        <dbReference type="Proteomes" id="UP000298774"/>
    </source>
</evidence>
<dbReference type="EMBL" id="CP032339">
    <property type="protein sequence ID" value="QCO07732.1"/>
    <property type="molecule type" value="Genomic_DNA"/>
</dbReference>
<proteinExistence type="predicted"/>
<sequence length="183" mass="19813">MAPAKINFAEIKVKGPFNPEEVVLFDNGQQRSMRYLTPQMRTAVRALGFGGVGQYAVLRGTRATLRVAGGQPVFLFAVPSNAQPESYFTLANFATRDNGTREVIVGGGYMSYSTGVNKDRVVPTTVAMLPDQSKAPKNYTLYAATVNAPLKAGEYAIIFYSSQVRGAAFAQVNGDSYFDFGID</sequence>
<reference evidence="1 2" key="1">
    <citation type="submission" date="2018-09" db="EMBL/GenBank/DDBJ databases">
        <title>Whole genome based analysis of evolution and adaptive divergence in Indian and Brazilian strains of Azospirillum brasilense.</title>
        <authorList>
            <person name="Singh C."/>
            <person name="Tripathi A.K."/>
        </authorList>
    </citation>
    <scope>NUCLEOTIDE SEQUENCE [LARGE SCALE GENOMIC DNA]</scope>
    <source>
        <strain evidence="1 2">MTCC4038</strain>
    </source>
</reference>
<protein>
    <submittedName>
        <fullName evidence="1">Uncharacterized protein</fullName>
    </submittedName>
</protein>
<dbReference type="Proteomes" id="UP000298774">
    <property type="component" value="Chromosome"/>
</dbReference>
<organism evidence="1 2">
    <name type="scientific">Azospirillum brasilense</name>
    <dbReference type="NCBI Taxonomy" id="192"/>
    <lineage>
        <taxon>Bacteria</taxon>
        <taxon>Pseudomonadati</taxon>
        <taxon>Pseudomonadota</taxon>
        <taxon>Alphaproteobacteria</taxon>
        <taxon>Rhodospirillales</taxon>
        <taxon>Azospirillaceae</taxon>
        <taxon>Azospirillum</taxon>
    </lineage>
</organism>
<gene>
    <name evidence="1" type="ORF">D3868_00925</name>
</gene>
<accession>A0A4D8QR05</accession>
<dbReference type="AlphaFoldDB" id="A0A4D8QR05"/>
<evidence type="ECO:0000313" key="1">
    <source>
        <dbReference type="EMBL" id="QCO07732.1"/>
    </source>
</evidence>
<name>A0A4D8QR05_AZOBR</name>